<sequence length="116" mass="13050">MQTITTPEERCETAVLPEERCKTPEMPKTPCSTPVKAEERGTVPESTDAVHNCFFGAQCKFPDMNDEVAASLEEGSGPNYAKKFSRADFLPPQREMTSREDFGRMIRELETMAWGI</sequence>
<name>A0A7E4VQ55_PANRE</name>
<evidence type="ECO:0000313" key="2">
    <source>
        <dbReference type="Proteomes" id="UP000492821"/>
    </source>
</evidence>
<evidence type="ECO:0000256" key="1">
    <source>
        <dbReference type="SAM" id="MobiDB-lite"/>
    </source>
</evidence>
<keyword evidence="2" id="KW-1185">Reference proteome</keyword>
<dbReference type="AlphaFoldDB" id="A0A7E4VQ55"/>
<dbReference type="WBParaSite" id="Pan_g23540.t1">
    <property type="protein sequence ID" value="Pan_g23540.t1"/>
    <property type="gene ID" value="Pan_g23540"/>
</dbReference>
<protein>
    <submittedName>
        <fullName evidence="3">Uncharacterized protein</fullName>
    </submittedName>
</protein>
<reference evidence="2" key="1">
    <citation type="journal article" date="2013" name="Genetics">
        <title>The draft genome and transcriptome of Panagrellus redivivus are shaped by the harsh demands of a free-living lifestyle.</title>
        <authorList>
            <person name="Srinivasan J."/>
            <person name="Dillman A.R."/>
            <person name="Macchietto M.G."/>
            <person name="Heikkinen L."/>
            <person name="Lakso M."/>
            <person name="Fracchia K.M."/>
            <person name="Antoshechkin I."/>
            <person name="Mortazavi A."/>
            <person name="Wong G."/>
            <person name="Sternberg P.W."/>
        </authorList>
    </citation>
    <scope>NUCLEOTIDE SEQUENCE [LARGE SCALE GENOMIC DNA]</scope>
    <source>
        <strain evidence="2">MT8872</strain>
    </source>
</reference>
<evidence type="ECO:0000313" key="3">
    <source>
        <dbReference type="WBParaSite" id="Pan_g23540.t1"/>
    </source>
</evidence>
<feature type="region of interest" description="Disordered" evidence="1">
    <location>
        <begin position="21"/>
        <end position="44"/>
    </location>
</feature>
<dbReference type="Proteomes" id="UP000492821">
    <property type="component" value="Unassembled WGS sequence"/>
</dbReference>
<reference evidence="3" key="2">
    <citation type="submission" date="2020-10" db="UniProtKB">
        <authorList>
            <consortium name="WormBaseParasite"/>
        </authorList>
    </citation>
    <scope>IDENTIFICATION</scope>
</reference>
<organism evidence="2 3">
    <name type="scientific">Panagrellus redivivus</name>
    <name type="common">Microworm</name>
    <dbReference type="NCBI Taxonomy" id="6233"/>
    <lineage>
        <taxon>Eukaryota</taxon>
        <taxon>Metazoa</taxon>
        <taxon>Ecdysozoa</taxon>
        <taxon>Nematoda</taxon>
        <taxon>Chromadorea</taxon>
        <taxon>Rhabditida</taxon>
        <taxon>Tylenchina</taxon>
        <taxon>Panagrolaimomorpha</taxon>
        <taxon>Panagrolaimoidea</taxon>
        <taxon>Panagrolaimidae</taxon>
        <taxon>Panagrellus</taxon>
    </lineage>
</organism>
<proteinExistence type="predicted"/>
<accession>A0A7E4VQ55</accession>